<evidence type="ECO:0000256" key="12">
    <source>
        <dbReference type="ARBA" id="ARBA00023251"/>
    </source>
</evidence>
<comment type="similarity">
    <text evidence="4">Belongs to the metallo-beta-lactamase superfamily. Class-B beta-lactamase family.</text>
</comment>
<keyword evidence="12" id="KW-0046">Antibiotic resistance</keyword>
<dbReference type="InterPro" id="IPR001279">
    <property type="entry name" value="Metallo-B-lactamas"/>
</dbReference>
<comment type="subunit">
    <text evidence="5">Monomer.</text>
</comment>
<keyword evidence="11" id="KW-0862">Zinc</keyword>
<dbReference type="InterPro" id="IPR036866">
    <property type="entry name" value="RibonucZ/Hydroxyglut_hydro"/>
</dbReference>
<evidence type="ECO:0000313" key="15">
    <source>
        <dbReference type="Proteomes" id="UP000829647"/>
    </source>
</evidence>
<keyword evidence="8" id="KW-0732">Signal</keyword>
<dbReference type="GO" id="GO:0008800">
    <property type="term" value="F:beta-lactamase activity"/>
    <property type="evidence" value="ECO:0007669"/>
    <property type="project" value="UniProtKB-EC"/>
</dbReference>
<feature type="domain" description="Metallo-beta-lactamase" evidence="13">
    <location>
        <begin position="64"/>
        <end position="236"/>
    </location>
</feature>
<dbReference type="EC" id="3.5.2.6" evidence="6"/>
<comment type="cofactor">
    <cofactor evidence="2">
        <name>Zn(2+)</name>
        <dbReference type="ChEBI" id="CHEBI:29105"/>
    </cofactor>
</comment>
<dbReference type="InterPro" id="IPR058199">
    <property type="entry name" value="BlaB//VIM/IMP-1"/>
</dbReference>
<dbReference type="PANTHER" id="PTHR42951:SF4">
    <property type="entry name" value="ACYL-COENZYME A THIOESTERASE MBLAC2"/>
    <property type="match status" value="1"/>
</dbReference>
<protein>
    <recommendedName>
        <fullName evidence="6">beta-lactamase</fullName>
        <ecNumber evidence="6">3.5.2.6</ecNumber>
    </recommendedName>
</protein>
<evidence type="ECO:0000256" key="4">
    <source>
        <dbReference type="ARBA" id="ARBA00005250"/>
    </source>
</evidence>
<evidence type="ECO:0000256" key="1">
    <source>
        <dbReference type="ARBA" id="ARBA00001526"/>
    </source>
</evidence>
<evidence type="ECO:0000256" key="6">
    <source>
        <dbReference type="ARBA" id="ARBA00012865"/>
    </source>
</evidence>
<comment type="subcellular location">
    <subcellularLocation>
        <location evidence="3">Periplasm</location>
    </subcellularLocation>
</comment>
<keyword evidence="9" id="KW-0574">Periplasm</keyword>
<evidence type="ECO:0000256" key="8">
    <source>
        <dbReference type="ARBA" id="ARBA00022729"/>
    </source>
</evidence>
<evidence type="ECO:0000256" key="3">
    <source>
        <dbReference type="ARBA" id="ARBA00004418"/>
    </source>
</evidence>
<dbReference type="RefSeq" id="WP_247975105.1">
    <property type="nucleotide sequence ID" value="NZ_CP095848.1"/>
</dbReference>
<proteinExistence type="inferred from homology"/>
<dbReference type="EMBL" id="CP095848">
    <property type="protein sequence ID" value="UPL48736.1"/>
    <property type="molecule type" value="Genomic_DNA"/>
</dbReference>
<keyword evidence="10 14" id="KW-0378">Hydrolase</keyword>
<sequence length="269" mass="29399">MFLASFLASAGCRWLLATLFLLVGSLAQASSKRPLPALRVRAVAPQVFVHTSYHMYPGTTTAVPSNGLIVQTSKGAVLIDTAWDPEQTLLLLRWIADSLHQRVRLAVLTHAHDDRTGGLAVLQANGIKVYSTPLTARRFRQLHPQAQPPTAALKPYTLIRAGRTRLELFFPGPAHTPDNLVAWLPRHKVLFAGCLVREQAANSLGNLDDALPARWPATLRNVAGRYPQARVVVPGHGQWGGTELLTHTAELLREAARRKPPTALRDTGP</sequence>
<evidence type="ECO:0000256" key="7">
    <source>
        <dbReference type="ARBA" id="ARBA00022723"/>
    </source>
</evidence>
<dbReference type="NCBIfam" id="NF012229">
    <property type="entry name" value="bla_class_B_core"/>
    <property type="match status" value="1"/>
</dbReference>
<evidence type="ECO:0000256" key="2">
    <source>
        <dbReference type="ARBA" id="ARBA00001947"/>
    </source>
</evidence>
<dbReference type="NCBIfam" id="NF033088">
    <property type="entry name" value="bla_subclass_B1"/>
    <property type="match status" value="1"/>
</dbReference>
<evidence type="ECO:0000256" key="10">
    <source>
        <dbReference type="ARBA" id="ARBA00022801"/>
    </source>
</evidence>
<dbReference type="PANTHER" id="PTHR42951">
    <property type="entry name" value="METALLO-BETA-LACTAMASE DOMAIN-CONTAINING"/>
    <property type="match status" value="1"/>
</dbReference>
<comment type="catalytic activity">
    <reaction evidence="1">
        <text>a beta-lactam + H2O = a substituted beta-amino acid</text>
        <dbReference type="Rhea" id="RHEA:20401"/>
        <dbReference type="ChEBI" id="CHEBI:15377"/>
        <dbReference type="ChEBI" id="CHEBI:35627"/>
        <dbReference type="ChEBI" id="CHEBI:140347"/>
        <dbReference type="EC" id="3.5.2.6"/>
    </reaction>
</comment>
<dbReference type="Proteomes" id="UP000829647">
    <property type="component" value="Chromosome"/>
</dbReference>
<dbReference type="SMART" id="SM00849">
    <property type="entry name" value="Lactamase_B"/>
    <property type="match status" value="1"/>
</dbReference>
<name>A0ABY4J8E7_9BACT</name>
<evidence type="ECO:0000256" key="9">
    <source>
        <dbReference type="ARBA" id="ARBA00022764"/>
    </source>
</evidence>
<keyword evidence="15" id="KW-1185">Reference proteome</keyword>
<dbReference type="SUPFAM" id="SSF56281">
    <property type="entry name" value="Metallo-hydrolase/oxidoreductase"/>
    <property type="match status" value="1"/>
</dbReference>
<evidence type="ECO:0000313" key="14">
    <source>
        <dbReference type="EMBL" id="UPL48736.1"/>
    </source>
</evidence>
<evidence type="ECO:0000256" key="11">
    <source>
        <dbReference type="ARBA" id="ARBA00022833"/>
    </source>
</evidence>
<evidence type="ECO:0000256" key="5">
    <source>
        <dbReference type="ARBA" id="ARBA00011245"/>
    </source>
</evidence>
<dbReference type="Pfam" id="PF00753">
    <property type="entry name" value="Lactamase_B"/>
    <property type="match status" value="1"/>
</dbReference>
<reference evidence="14 15" key="1">
    <citation type="submission" date="2022-04" db="EMBL/GenBank/DDBJ databases">
        <title>Hymenobacter sp. isolated from the air.</title>
        <authorList>
            <person name="Won M."/>
            <person name="Lee C.-M."/>
            <person name="Woen H.-Y."/>
            <person name="Kwon S.-W."/>
        </authorList>
    </citation>
    <scope>NUCLEOTIDE SEQUENCE [LARGE SCALE GENOMIC DNA]</scope>
    <source>
        <strain evidence="15">5516 S-25</strain>
    </source>
</reference>
<evidence type="ECO:0000259" key="13">
    <source>
        <dbReference type="SMART" id="SM00849"/>
    </source>
</evidence>
<organism evidence="14 15">
    <name type="scientific">Hymenobacter sublimis</name>
    <dbReference type="NCBI Taxonomy" id="2933777"/>
    <lineage>
        <taxon>Bacteria</taxon>
        <taxon>Pseudomonadati</taxon>
        <taxon>Bacteroidota</taxon>
        <taxon>Cytophagia</taxon>
        <taxon>Cytophagales</taxon>
        <taxon>Hymenobacteraceae</taxon>
        <taxon>Hymenobacter</taxon>
    </lineage>
</organism>
<keyword evidence="7" id="KW-0479">Metal-binding</keyword>
<dbReference type="Gene3D" id="3.60.15.10">
    <property type="entry name" value="Ribonuclease Z/Hydroxyacylglutathione hydrolase-like"/>
    <property type="match status" value="1"/>
</dbReference>
<gene>
    <name evidence="14" type="primary">bla</name>
    <name evidence="14" type="ORF">MWH26_16295</name>
</gene>
<accession>A0ABY4J8E7</accession>
<dbReference type="InterPro" id="IPR050855">
    <property type="entry name" value="NDM-1-like"/>
</dbReference>